<organism evidence="3 4">
    <name type="scientific">Cavenderia fasciculata</name>
    <name type="common">Slime mold</name>
    <name type="synonym">Dictyostelium fasciculatum</name>
    <dbReference type="NCBI Taxonomy" id="261658"/>
    <lineage>
        <taxon>Eukaryota</taxon>
        <taxon>Amoebozoa</taxon>
        <taxon>Evosea</taxon>
        <taxon>Eumycetozoa</taxon>
        <taxon>Dictyostelia</taxon>
        <taxon>Acytosteliales</taxon>
        <taxon>Cavenderiaceae</taxon>
        <taxon>Cavenderia</taxon>
    </lineage>
</organism>
<feature type="transmembrane region" description="Helical" evidence="2">
    <location>
        <begin position="49"/>
        <end position="71"/>
    </location>
</feature>
<feature type="transmembrane region" description="Helical" evidence="2">
    <location>
        <begin position="91"/>
        <end position="112"/>
    </location>
</feature>
<dbReference type="InterPro" id="IPR034804">
    <property type="entry name" value="SQR/QFR_C/D"/>
</dbReference>
<gene>
    <name evidence="3" type="ORF">DFA_10195</name>
</gene>
<dbReference type="OMA" id="RIPALWI"/>
<keyword evidence="2" id="KW-0472">Membrane</keyword>
<evidence type="ECO:0008006" key="5">
    <source>
        <dbReference type="Google" id="ProtNLM"/>
    </source>
</evidence>
<evidence type="ECO:0000313" key="4">
    <source>
        <dbReference type="Proteomes" id="UP000007797"/>
    </source>
</evidence>
<dbReference type="Gene3D" id="1.20.1300.10">
    <property type="entry name" value="Fumarate reductase/succinate dehydrogenase, transmembrane subunit"/>
    <property type="match status" value="1"/>
</dbReference>
<dbReference type="AlphaFoldDB" id="F4Q9J2"/>
<dbReference type="GO" id="GO:0016020">
    <property type="term" value="C:membrane"/>
    <property type="evidence" value="ECO:0007669"/>
    <property type="project" value="InterPro"/>
</dbReference>
<feature type="region of interest" description="Disordered" evidence="1">
    <location>
        <begin position="1"/>
        <end position="27"/>
    </location>
</feature>
<protein>
    <recommendedName>
        <fullName evidence="5">Mitochondrial adapter protein MCP1 transmembrane domain-containing protein</fullName>
    </recommendedName>
</protein>
<evidence type="ECO:0000256" key="1">
    <source>
        <dbReference type="SAM" id="MobiDB-lite"/>
    </source>
</evidence>
<keyword evidence="2" id="KW-1133">Transmembrane helix</keyword>
<accession>F4Q9J2</accession>
<dbReference type="RefSeq" id="XP_004354103.1">
    <property type="nucleotide sequence ID" value="XM_004354051.1"/>
</dbReference>
<feature type="transmembrane region" description="Helical" evidence="2">
    <location>
        <begin position="140"/>
        <end position="163"/>
    </location>
</feature>
<dbReference type="GeneID" id="14867101"/>
<sequence>MSEQSNNNNNNNNKVYDDNDNTSGGDTDKRKGGLISFLTKIENIKAIQAITGSVIATFYQVHLVTIVGSHFGESGFNGLLEYFRPFYQNRVFETLLAGSVVVHLSANLYMIFSGRKDNTQFYERAPGHTKLPSPYGLHQIAGALVSVFILGHTAATRIPALWIKGYQLNYKDIHYTLKQWGVVFYPYYTLFSASMYYHFVFNNVRIFNKYILGRKDYRKRELQSKNVWYGVATFGVILSFSCCLALGGQYFRVNPLYSLKK</sequence>
<feature type="transmembrane region" description="Helical" evidence="2">
    <location>
        <begin position="227"/>
        <end position="251"/>
    </location>
</feature>
<keyword evidence="2" id="KW-0812">Transmembrane</keyword>
<dbReference type="EMBL" id="GL883026">
    <property type="protein sequence ID" value="EGG15361.1"/>
    <property type="molecule type" value="Genomic_DNA"/>
</dbReference>
<proteinExistence type="predicted"/>
<keyword evidence="4" id="KW-1185">Reference proteome</keyword>
<evidence type="ECO:0000256" key="2">
    <source>
        <dbReference type="SAM" id="Phobius"/>
    </source>
</evidence>
<dbReference type="Proteomes" id="UP000007797">
    <property type="component" value="Unassembled WGS sequence"/>
</dbReference>
<evidence type="ECO:0000313" key="3">
    <source>
        <dbReference type="EMBL" id="EGG15361.1"/>
    </source>
</evidence>
<reference evidence="4" key="1">
    <citation type="journal article" date="2011" name="Genome Res.">
        <title>Phylogeny-wide analysis of social amoeba genomes highlights ancient origins for complex intercellular communication.</title>
        <authorList>
            <person name="Heidel A.J."/>
            <person name="Lawal H.M."/>
            <person name="Felder M."/>
            <person name="Schilde C."/>
            <person name="Helps N.R."/>
            <person name="Tunggal B."/>
            <person name="Rivero F."/>
            <person name="John U."/>
            <person name="Schleicher M."/>
            <person name="Eichinger L."/>
            <person name="Platzer M."/>
            <person name="Noegel A.A."/>
            <person name="Schaap P."/>
            <person name="Gloeckner G."/>
        </authorList>
    </citation>
    <scope>NUCLEOTIDE SEQUENCE [LARGE SCALE GENOMIC DNA]</scope>
    <source>
        <strain evidence="4">SH3</strain>
    </source>
</reference>
<feature type="transmembrane region" description="Helical" evidence="2">
    <location>
        <begin position="183"/>
        <end position="206"/>
    </location>
</feature>
<dbReference type="OrthoDB" id="10259513at2759"/>
<feature type="compositionally biased region" description="Low complexity" evidence="1">
    <location>
        <begin position="1"/>
        <end position="14"/>
    </location>
</feature>
<dbReference type="KEGG" id="dfa:DFA_10195"/>
<dbReference type="SUPFAM" id="SSF81343">
    <property type="entry name" value="Fumarate reductase respiratory complex transmembrane subunits"/>
    <property type="match status" value="1"/>
</dbReference>
<name>F4Q9J2_CACFS</name>